<reference evidence="2" key="1">
    <citation type="submission" date="2021-01" db="EMBL/GenBank/DDBJ databases">
        <authorList>
            <person name="Corre E."/>
            <person name="Pelletier E."/>
            <person name="Niang G."/>
            <person name="Scheremetjew M."/>
            <person name="Finn R."/>
            <person name="Kale V."/>
            <person name="Holt S."/>
            <person name="Cochrane G."/>
            <person name="Meng A."/>
            <person name="Brown T."/>
            <person name="Cohen L."/>
        </authorList>
    </citation>
    <scope>NUCLEOTIDE SEQUENCE</scope>
    <source>
        <strain evidence="2">CCMP644</strain>
    </source>
</reference>
<dbReference type="EMBL" id="HBFX01058913">
    <property type="protein sequence ID" value="CAD8984439.1"/>
    <property type="molecule type" value="Transcribed_RNA"/>
</dbReference>
<sequence>MVRGRGNVVGSKPVAIVLGLLALGLVCIPFRAPHLSVVLLPNREAAGGGLEGAGEGRQQLLASGHRWTPLTLSGADKMQAPHRRSQLHRFFGLGDFPGTALRGGVASPQARTQDLAMEGGWEAAGGRQSEAWEQELASKRRWQPLTVDTAGKIEGEAPKRRSQMHRFFGLNRFPGGALAAARQQELANSGEAGDGYADIGTKGYFDAGSYRSTLEKQEVAGQKKYMADWRAKGMKAAKTAVKNAAKLYKKWMLVDPNTGRSPLDMKIPSDSDRIYAVRGRQQMMMEVVGSDNGKTYKLPWWCIMVHNEAAGNGTGWDGGASPQGASGPRGIDCRPPHVVNGTAFPPEEEEAAEEQAAEGDAVA</sequence>
<feature type="compositionally biased region" description="Acidic residues" evidence="1">
    <location>
        <begin position="346"/>
        <end position="357"/>
    </location>
</feature>
<proteinExistence type="predicted"/>
<evidence type="ECO:0000256" key="1">
    <source>
        <dbReference type="SAM" id="MobiDB-lite"/>
    </source>
</evidence>
<evidence type="ECO:0000313" key="2">
    <source>
        <dbReference type="EMBL" id="CAD8984439.1"/>
    </source>
</evidence>
<name>A0A7S1HKK9_HEMAN</name>
<gene>
    <name evidence="2" type="ORF">HAND00432_LOCUS35452</name>
</gene>
<dbReference type="AlphaFoldDB" id="A0A7S1HKK9"/>
<accession>A0A7S1HKK9</accession>
<feature type="region of interest" description="Disordered" evidence="1">
    <location>
        <begin position="312"/>
        <end position="363"/>
    </location>
</feature>
<organism evidence="2">
    <name type="scientific">Hemiselmis andersenii</name>
    <name type="common">Cryptophyte alga</name>
    <dbReference type="NCBI Taxonomy" id="464988"/>
    <lineage>
        <taxon>Eukaryota</taxon>
        <taxon>Cryptophyceae</taxon>
        <taxon>Cryptomonadales</taxon>
        <taxon>Hemiselmidaceae</taxon>
        <taxon>Hemiselmis</taxon>
    </lineage>
</organism>
<protein>
    <submittedName>
        <fullName evidence="2">Uncharacterized protein</fullName>
    </submittedName>
</protein>